<evidence type="ECO:0000256" key="7">
    <source>
        <dbReference type="ARBA" id="ARBA00023204"/>
    </source>
</evidence>
<keyword evidence="8" id="KW-0326">Glycosidase</keyword>
<dbReference type="PANTHER" id="PTHR42944:SF1">
    <property type="entry name" value="ADENINE DNA GLYCOSYLASE"/>
    <property type="match status" value="1"/>
</dbReference>
<dbReference type="GO" id="GO:0005634">
    <property type="term" value="C:nucleus"/>
    <property type="evidence" value="ECO:0007669"/>
    <property type="project" value="TreeGrafter"/>
</dbReference>
<feature type="compositionally biased region" description="Basic and acidic residues" evidence="9">
    <location>
        <begin position="1"/>
        <end position="12"/>
    </location>
</feature>
<evidence type="ECO:0000256" key="8">
    <source>
        <dbReference type="ARBA" id="ARBA00023295"/>
    </source>
</evidence>
<comment type="cofactor">
    <cofactor evidence="1">
        <name>[4Fe-4S] cluster</name>
        <dbReference type="ChEBI" id="CHEBI:49883"/>
    </cofactor>
</comment>
<dbReference type="GO" id="GO:0051536">
    <property type="term" value="F:iron-sulfur cluster binding"/>
    <property type="evidence" value="ECO:0007669"/>
    <property type="project" value="UniProtKB-KW"/>
</dbReference>
<dbReference type="GO" id="GO:0006298">
    <property type="term" value="P:mismatch repair"/>
    <property type="evidence" value="ECO:0007669"/>
    <property type="project" value="TreeGrafter"/>
</dbReference>
<comment type="caution">
    <text evidence="10">The sequence shown here is derived from an EMBL/GenBank/DDBJ whole genome shotgun (WGS) entry which is preliminary data.</text>
</comment>
<keyword evidence="5" id="KW-0408">Iron</keyword>
<keyword evidence="7" id="KW-0234">DNA repair</keyword>
<keyword evidence="11" id="KW-1185">Reference proteome</keyword>
<sequence length="160" mass="17302">MKKRRDDSKEESDSVIPCIDRIEASSSSANNSEPREPIIDGELINGKIGLDMNSNMLSNGELPEKEREVSDGFLNEELPNMDMDIEVSDLLLNEELGAKKIVAEGSRTPEAVSALRKIPGIGDYTAGAIASIAFNEVSCFCDLPYQVVPVVDGNVVKGNC</sequence>
<evidence type="ECO:0000313" key="10">
    <source>
        <dbReference type="EMBL" id="KAJ7961763.1"/>
    </source>
</evidence>
<accession>A0AAD7LPE2</accession>
<dbReference type="GO" id="GO:0046872">
    <property type="term" value="F:metal ion binding"/>
    <property type="evidence" value="ECO:0007669"/>
    <property type="project" value="UniProtKB-KW"/>
</dbReference>
<evidence type="ECO:0000256" key="1">
    <source>
        <dbReference type="ARBA" id="ARBA00001966"/>
    </source>
</evidence>
<reference evidence="10" key="1">
    <citation type="journal article" date="2023" name="Science">
        <title>Elucidation of the pathway for biosynthesis of saponin adjuvants from the soapbark tree.</title>
        <authorList>
            <person name="Reed J."/>
            <person name="Orme A."/>
            <person name="El-Demerdash A."/>
            <person name="Owen C."/>
            <person name="Martin L.B.B."/>
            <person name="Misra R.C."/>
            <person name="Kikuchi S."/>
            <person name="Rejzek M."/>
            <person name="Martin A.C."/>
            <person name="Harkess A."/>
            <person name="Leebens-Mack J."/>
            <person name="Louveau T."/>
            <person name="Stephenson M.J."/>
            <person name="Osbourn A."/>
        </authorList>
    </citation>
    <scope>NUCLEOTIDE SEQUENCE</scope>
    <source>
        <strain evidence="10">S10</strain>
    </source>
</reference>
<dbReference type="Gene3D" id="1.10.340.30">
    <property type="entry name" value="Hypothetical protein, domain 2"/>
    <property type="match status" value="1"/>
</dbReference>
<dbReference type="GO" id="GO:0035485">
    <property type="term" value="F:adenine/guanine mispair binding"/>
    <property type="evidence" value="ECO:0007669"/>
    <property type="project" value="TreeGrafter"/>
</dbReference>
<evidence type="ECO:0000256" key="3">
    <source>
        <dbReference type="ARBA" id="ARBA00022763"/>
    </source>
</evidence>
<evidence type="ECO:0000256" key="2">
    <source>
        <dbReference type="ARBA" id="ARBA00022723"/>
    </source>
</evidence>
<dbReference type="AlphaFoldDB" id="A0AAD7LPE2"/>
<dbReference type="EMBL" id="JARAOO010000007">
    <property type="protein sequence ID" value="KAJ7961763.1"/>
    <property type="molecule type" value="Genomic_DNA"/>
</dbReference>
<dbReference type="SUPFAM" id="SSF48150">
    <property type="entry name" value="DNA-glycosylase"/>
    <property type="match status" value="1"/>
</dbReference>
<organism evidence="10 11">
    <name type="scientific">Quillaja saponaria</name>
    <name type="common">Soap bark tree</name>
    <dbReference type="NCBI Taxonomy" id="32244"/>
    <lineage>
        <taxon>Eukaryota</taxon>
        <taxon>Viridiplantae</taxon>
        <taxon>Streptophyta</taxon>
        <taxon>Embryophyta</taxon>
        <taxon>Tracheophyta</taxon>
        <taxon>Spermatophyta</taxon>
        <taxon>Magnoliopsida</taxon>
        <taxon>eudicotyledons</taxon>
        <taxon>Gunneridae</taxon>
        <taxon>Pentapetalae</taxon>
        <taxon>rosids</taxon>
        <taxon>fabids</taxon>
        <taxon>Fabales</taxon>
        <taxon>Quillajaceae</taxon>
        <taxon>Quillaja</taxon>
    </lineage>
</organism>
<keyword evidence="3" id="KW-0227">DNA damage</keyword>
<dbReference type="InterPro" id="IPR011257">
    <property type="entry name" value="DNA_glycosylase"/>
</dbReference>
<keyword evidence="6" id="KW-0411">Iron-sulfur</keyword>
<dbReference type="GO" id="GO:0000701">
    <property type="term" value="F:purine-specific mismatch base pair DNA N-glycosylase activity"/>
    <property type="evidence" value="ECO:0007669"/>
    <property type="project" value="TreeGrafter"/>
</dbReference>
<evidence type="ECO:0000256" key="6">
    <source>
        <dbReference type="ARBA" id="ARBA00023014"/>
    </source>
</evidence>
<protein>
    <submittedName>
        <fullName evidence="10">A/G-specific adenine DNA glycosylase</fullName>
    </submittedName>
</protein>
<dbReference type="GO" id="GO:0006284">
    <property type="term" value="P:base-excision repair"/>
    <property type="evidence" value="ECO:0007669"/>
    <property type="project" value="InterPro"/>
</dbReference>
<proteinExistence type="predicted"/>
<dbReference type="Proteomes" id="UP001163823">
    <property type="component" value="Chromosome 7"/>
</dbReference>
<evidence type="ECO:0000313" key="11">
    <source>
        <dbReference type="Proteomes" id="UP001163823"/>
    </source>
</evidence>
<evidence type="ECO:0000256" key="9">
    <source>
        <dbReference type="SAM" id="MobiDB-lite"/>
    </source>
</evidence>
<name>A0AAD7LPE2_QUISA</name>
<dbReference type="GO" id="GO:0032357">
    <property type="term" value="F:oxidized purine DNA binding"/>
    <property type="evidence" value="ECO:0007669"/>
    <property type="project" value="TreeGrafter"/>
</dbReference>
<dbReference type="PANTHER" id="PTHR42944">
    <property type="entry name" value="ADENINE DNA GLYCOSYLASE"/>
    <property type="match status" value="1"/>
</dbReference>
<dbReference type="InterPro" id="IPR044298">
    <property type="entry name" value="MIG/MutY"/>
</dbReference>
<evidence type="ECO:0000256" key="4">
    <source>
        <dbReference type="ARBA" id="ARBA00022801"/>
    </source>
</evidence>
<keyword evidence="2" id="KW-0479">Metal-binding</keyword>
<gene>
    <name evidence="10" type="ORF">O6P43_017071</name>
</gene>
<dbReference type="KEGG" id="qsa:O6P43_017071"/>
<feature type="region of interest" description="Disordered" evidence="9">
    <location>
        <begin position="1"/>
        <end position="38"/>
    </location>
</feature>
<evidence type="ECO:0000256" key="5">
    <source>
        <dbReference type="ARBA" id="ARBA00023004"/>
    </source>
</evidence>
<dbReference type="GO" id="GO:0034039">
    <property type="term" value="F:8-oxo-7,8-dihydroguanine DNA N-glycosylase activity"/>
    <property type="evidence" value="ECO:0007669"/>
    <property type="project" value="TreeGrafter"/>
</dbReference>
<keyword evidence="4" id="KW-0378">Hydrolase</keyword>